<comment type="cofactor">
    <cofactor evidence="1">
        <name>pyridoxal 5'-phosphate</name>
        <dbReference type="ChEBI" id="CHEBI:597326"/>
    </cofactor>
</comment>
<evidence type="ECO:0000256" key="1">
    <source>
        <dbReference type="ARBA" id="ARBA00001933"/>
    </source>
</evidence>
<evidence type="ECO:0000313" key="5">
    <source>
        <dbReference type="EMBL" id="MDO9709242.1"/>
    </source>
</evidence>
<dbReference type="PANTHER" id="PTHR43094:SF1">
    <property type="entry name" value="AMINOTRANSFERASE CLASS-III"/>
    <property type="match status" value="1"/>
</dbReference>
<dbReference type="InterPro" id="IPR015424">
    <property type="entry name" value="PyrdxlP-dep_Trfase"/>
</dbReference>
<dbReference type="PIRSF" id="PIRSF000521">
    <property type="entry name" value="Transaminase_4ab_Lys_Orn"/>
    <property type="match status" value="1"/>
</dbReference>
<keyword evidence="5" id="KW-0808">Transferase</keyword>
<sequence>MSLTNQPDPEARRRVVEQDLGNVMHPLVQHKALEQKQMVVTGAQGSTIVDADGSTYLDAMAGLWCVNIGYGRTELAQIAAEQMQAMAYYPHTAINLPAAQLGEQVNQLMGGDYHVYFVNSGSEANEAGFKIARQYAKHEFPGEFRFKTISRYYAYHGTTLATLAAGGMGDRKTKFEPYAGEFVHVPAPTCYRCPLGLEAGKCGIACAKLIETTIQGEGPSTVAEVIVEPIMSAVGVAVPPDEYLPMVEEICRKYDVLLHVDEVINGFGRTGKMFAHQHWGISPDIMAVAKGIVSAYLPIAATVVKNEVFNSFLGEVAEARQVMQVNTYGGHPAAAAVAVRNIEIMLEEKLPERAASMGAYLMEGLKDRLFRHGITGDIRGKGLLIGIELVTDRESKVQLDGALVQGVVDTCKAHGVIVGRSGGGARHSNTIVLSPPLVITRGECDTLIEVLDRALEDAVAKMAGRA</sequence>
<dbReference type="RefSeq" id="WP_305104104.1">
    <property type="nucleotide sequence ID" value="NZ_JAUTWS010000010.1"/>
</dbReference>
<keyword evidence="3 4" id="KW-0663">Pyridoxal phosphate</keyword>
<dbReference type="InterPro" id="IPR015421">
    <property type="entry name" value="PyrdxlP-dep_Trfase_major"/>
</dbReference>
<evidence type="ECO:0000256" key="4">
    <source>
        <dbReference type="RuleBase" id="RU003560"/>
    </source>
</evidence>
<dbReference type="EMBL" id="JAUTWS010000010">
    <property type="protein sequence ID" value="MDO9709242.1"/>
    <property type="molecule type" value="Genomic_DNA"/>
</dbReference>
<organism evidence="5 6">
    <name type="scientific">Paracraurococcus lichenis</name>
    <dbReference type="NCBI Taxonomy" id="3064888"/>
    <lineage>
        <taxon>Bacteria</taxon>
        <taxon>Pseudomonadati</taxon>
        <taxon>Pseudomonadota</taxon>
        <taxon>Alphaproteobacteria</taxon>
        <taxon>Acetobacterales</taxon>
        <taxon>Roseomonadaceae</taxon>
        <taxon>Paracraurococcus</taxon>
    </lineage>
</organism>
<evidence type="ECO:0000256" key="3">
    <source>
        <dbReference type="ARBA" id="ARBA00022898"/>
    </source>
</evidence>
<keyword evidence="6" id="KW-1185">Reference proteome</keyword>
<dbReference type="Gene3D" id="3.40.640.10">
    <property type="entry name" value="Type I PLP-dependent aspartate aminotransferase-like (Major domain)"/>
    <property type="match status" value="1"/>
</dbReference>
<dbReference type="InterPro" id="IPR049704">
    <property type="entry name" value="Aminotrans_3_PPA_site"/>
</dbReference>
<dbReference type="CDD" id="cd00610">
    <property type="entry name" value="OAT_like"/>
    <property type="match status" value="1"/>
</dbReference>
<dbReference type="PROSITE" id="PS00600">
    <property type="entry name" value="AA_TRANSFER_CLASS_3"/>
    <property type="match status" value="1"/>
</dbReference>
<dbReference type="Pfam" id="PF00202">
    <property type="entry name" value="Aminotran_3"/>
    <property type="match status" value="1"/>
</dbReference>
<dbReference type="SUPFAM" id="SSF53383">
    <property type="entry name" value="PLP-dependent transferases"/>
    <property type="match status" value="1"/>
</dbReference>
<dbReference type="InterPro" id="IPR005814">
    <property type="entry name" value="Aminotrans_3"/>
</dbReference>
<comment type="similarity">
    <text evidence="2 4">Belongs to the class-III pyridoxal-phosphate-dependent aminotransferase family.</text>
</comment>
<reference evidence="5 6" key="1">
    <citation type="submission" date="2023-08" db="EMBL/GenBank/DDBJ databases">
        <title>The draft genome sequence of Paracraurococcus sp. LOR1-02.</title>
        <authorList>
            <person name="Kingkaew E."/>
            <person name="Tanasupawat S."/>
        </authorList>
    </citation>
    <scope>NUCLEOTIDE SEQUENCE [LARGE SCALE GENOMIC DNA]</scope>
    <source>
        <strain evidence="5 6">LOR1-02</strain>
    </source>
</reference>
<proteinExistence type="inferred from homology"/>
<protein>
    <submittedName>
        <fullName evidence="5">Aminotransferase</fullName>
    </submittedName>
</protein>
<dbReference type="PANTHER" id="PTHR43094">
    <property type="entry name" value="AMINOTRANSFERASE"/>
    <property type="match status" value="1"/>
</dbReference>
<dbReference type="GO" id="GO:0008483">
    <property type="term" value="F:transaminase activity"/>
    <property type="evidence" value="ECO:0007669"/>
    <property type="project" value="UniProtKB-KW"/>
</dbReference>
<keyword evidence="5" id="KW-0032">Aminotransferase</keyword>
<evidence type="ECO:0000256" key="2">
    <source>
        <dbReference type="ARBA" id="ARBA00008954"/>
    </source>
</evidence>
<accession>A0ABT9DZB2</accession>
<dbReference type="InterPro" id="IPR015422">
    <property type="entry name" value="PyrdxlP-dep_Trfase_small"/>
</dbReference>
<dbReference type="Proteomes" id="UP001243009">
    <property type="component" value="Unassembled WGS sequence"/>
</dbReference>
<gene>
    <name evidence="5" type="ORF">Q7A36_12885</name>
</gene>
<name>A0ABT9DZB2_9PROT</name>
<evidence type="ECO:0000313" key="6">
    <source>
        <dbReference type="Proteomes" id="UP001243009"/>
    </source>
</evidence>
<dbReference type="Gene3D" id="3.90.1150.10">
    <property type="entry name" value="Aspartate Aminotransferase, domain 1"/>
    <property type="match status" value="1"/>
</dbReference>
<comment type="caution">
    <text evidence="5">The sequence shown here is derived from an EMBL/GenBank/DDBJ whole genome shotgun (WGS) entry which is preliminary data.</text>
</comment>
<dbReference type="NCBIfam" id="NF005812">
    <property type="entry name" value="PRK07678.1"/>
    <property type="match status" value="1"/>
</dbReference>